<dbReference type="Proteomes" id="UP000002754">
    <property type="component" value="Unassembled WGS sequence"/>
</dbReference>
<dbReference type="AlphaFoldDB" id="A0A094WQK2"/>
<evidence type="ECO:0000313" key="1">
    <source>
        <dbReference type="EMBL" id="KGA99086.1"/>
    </source>
</evidence>
<organism evidence="1 3">
    <name type="scientific">Alkalihalobacillus alcalophilus ATCC 27647 = CGMCC 1.3604</name>
    <dbReference type="NCBI Taxonomy" id="1218173"/>
    <lineage>
        <taxon>Bacteria</taxon>
        <taxon>Bacillati</taxon>
        <taxon>Bacillota</taxon>
        <taxon>Bacilli</taxon>
        <taxon>Bacillales</taxon>
        <taxon>Bacillaceae</taxon>
        <taxon>Alkalihalobacillus</taxon>
    </lineage>
</organism>
<reference evidence="1 3" key="1">
    <citation type="journal article" date="2014" name="Genome Announc.">
        <title>Draft Genome Sequence of Bacillus alcalophilus AV1934, a Classic Alkaliphile Isolated from Human Feces in 1934.</title>
        <authorList>
            <person name="Attie O."/>
            <person name="Jayaprakash A."/>
            <person name="Shah H."/>
            <person name="Paulsen I.T."/>
            <person name="Morino M."/>
            <person name="Takahashi Y."/>
            <person name="Narumi I."/>
            <person name="Sachidanandam R."/>
            <person name="Satoh K."/>
            <person name="Ito M."/>
            <person name="Krulwich T.A."/>
        </authorList>
    </citation>
    <scope>NUCLEOTIDE SEQUENCE [LARGE SCALE GENOMIC DNA]</scope>
    <source>
        <strain evidence="1 3">AV1934</strain>
    </source>
</reference>
<comment type="caution">
    <text evidence="1">The sequence shown here is derived from an EMBL/GenBank/DDBJ whole genome shotgun (WGS) entry which is preliminary data.</text>
</comment>
<dbReference type="OrthoDB" id="2973066at2"/>
<dbReference type="EMBL" id="ALPT02000001">
    <property type="protein sequence ID" value="KGA99086.1"/>
    <property type="molecule type" value="Genomic_DNA"/>
</dbReference>
<dbReference type="eggNOG" id="ENOG502ZE40">
    <property type="taxonomic scope" value="Bacteria"/>
</dbReference>
<gene>
    <name evidence="2" type="ORF">AJ85_12825</name>
    <name evidence="1" type="ORF">BALCAV_0200065</name>
</gene>
<dbReference type="Proteomes" id="UP000297014">
    <property type="component" value="Unassembled WGS sequence"/>
</dbReference>
<evidence type="ECO:0000313" key="3">
    <source>
        <dbReference type="Proteomes" id="UP000002754"/>
    </source>
</evidence>
<evidence type="ECO:0000313" key="2">
    <source>
        <dbReference type="EMBL" id="THG90119.1"/>
    </source>
</evidence>
<accession>A0A094WQK2</accession>
<protein>
    <submittedName>
        <fullName evidence="1">Uncharacterized protein</fullName>
    </submittedName>
</protein>
<keyword evidence="3" id="KW-1185">Reference proteome</keyword>
<dbReference type="RefSeq" id="WP_003323256.1">
    <property type="nucleotide sequence ID" value="NZ_ALPT02000001.1"/>
</dbReference>
<dbReference type="EMBL" id="JALP01000173">
    <property type="protein sequence ID" value="THG90119.1"/>
    <property type="molecule type" value="Genomic_DNA"/>
</dbReference>
<reference evidence="2 4" key="2">
    <citation type="submission" date="2014-01" db="EMBL/GenBank/DDBJ databases">
        <title>Draft genome sequencing of Bacillus alcalophilus CGMCC 1.3604.</title>
        <authorList>
            <person name="Yang J."/>
            <person name="Diao L."/>
            <person name="Yang S."/>
        </authorList>
    </citation>
    <scope>NUCLEOTIDE SEQUENCE [LARGE SCALE GENOMIC DNA]</scope>
    <source>
        <strain evidence="2 4">CGMCC 1.3604</strain>
    </source>
</reference>
<evidence type="ECO:0000313" key="4">
    <source>
        <dbReference type="Proteomes" id="UP000297014"/>
    </source>
</evidence>
<name>A0A094WQK2_ALKAL</name>
<dbReference type="STRING" id="1218173.BALCAV_0200065"/>
<sequence length="69" mass="7949">MNIEQLKAKLSVDNMEDLLELVEDAEKGYLEELELVESIGLCYDRELNKQIIDTLKACGVEIIYVEDEE</sequence>
<proteinExistence type="predicted"/>